<dbReference type="Proteomes" id="UP001293593">
    <property type="component" value="Unassembled WGS sequence"/>
</dbReference>
<sequence>MREVPGHQEPSLRPQFMKGLELGEVALGIKGLKLPFQ</sequence>
<dbReference type="AlphaFoldDB" id="A0AAE1N6W7"/>
<proteinExistence type="predicted"/>
<comment type="caution">
    <text evidence="1">The sequence shown here is derived from an EMBL/GenBank/DDBJ whole genome shotgun (WGS) entry which is preliminary data.</text>
</comment>
<dbReference type="EMBL" id="JAWXYG010000001">
    <property type="protein sequence ID" value="KAK4283694.1"/>
    <property type="molecule type" value="Genomic_DNA"/>
</dbReference>
<evidence type="ECO:0000313" key="1">
    <source>
        <dbReference type="EMBL" id="KAK4283694.1"/>
    </source>
</evidence>
<keyword evidence="2" id="KW-1185">Reference proteome</keyword>
<name>A0AAE1N6W7_9FABA</name>
<accession>A0AAE1N6W7</accession>
<organism evidence="1 2">
    <name type="scientific">Acacia crassicarpa</name>
    <name type="common">northern wattle</name>
    <dbReference type="NCBI Taxonomy" id="499986"/>
    <lineage>
        <taxon>Eukaryota</taxon>
        <taxon>Viridiplantae</taxon>
        <taxon>Streptophyta</taxon>
        <taxon>Embryophyta</taxon>
        <taxon>Tracheophyta</taxon>
        <taxon>Spermatophyta</taxon>
        <taxon>Magnoliopsida</taxon>
        <taxon>eudicotyledons</taxon>
        <taxon>Gunneridae</taxon>
        <taxon>Pentapetalae</taxon>
        <taxon>rosids</taxon>
        <taxon>fabids</taxon>
        <taxon>Fabales</taxon>
        <taxon>Fabaceae</taxon>
        <taxon>Caesalpinioideae</taxon>
        <taxon>mimosoid clade</taxon>
        <taxon>Acacieae</taxon>
        <taxon>Acacia</taxon>
    </lineage>
</organism>
<evidence type="ECO:0000313" key="2">
    <source>
        <dbReference type="Proteomes" id="UP001293593"/>
    </source>
</evidence>
<reference evidence="1" key="1">
    <citation type="submission" date="2023-10" db="EMBL/GenBank/DDBJ databases">
        <title>Chromosome-level genome of the transformable northern wattle, Acacia crassicarpa.</title>
        <authorList>
            <person name="Massaro I."/>
            <person name="Sinha N.R."/>
            <person name="Poethig S."/>
            <person name="Leichty A.R."/>
        </authorList>
    </citation>
    <scope>NUCLEOTIDE SEQUENCE</scope>
    <source>
        <strain evidence="1">Acra3RX</strain>
        <tissue evidence="1">Leaf</tissue>
    </source>
</reference>
<protein>
    <submittedName>
        <fullName evidence="1">Uncharacterized protein</fullName>
    </submittedName>
</protein>
<gene>
    <name evidence="1" type="ORF">QN277_000619</name>
</gene>